<dbReference type="PANTHER" id="PTHR19302">
    <property type="entry name" value="GAMMA TUBULIN COMPLEX PROTEIN"/>
    <property type="match status" value="1"/>
</dbReference>
<keyword evidence="5" id="KW-0206">Cytoskeleton</keyword>
<dbReference type="GO" id="GO:0051225">
    <property type="term" value="P:spindle assembly"/>
    <property type="evidence" value="ECO:0007669"/>
    <property type="project" value="TreeGrafter"/>
</dbReference>
<dbReference type="GO" id="GO:0000278">
    <property type="term" value="P:mitotic cell cycle"/>
    <property type="evidence" value="ECO:0007669"/>
    <property type="project" value="TreeGrafter"/>
</dbReference>
<keyword evidence="4" id="KW-0493">Microtubule</keyword>
<evidence type="ECO:0000256" key="6">
    <source>
        <dbReference type="SAM" id="MobiDB-lite"/>
    </source>
</evidence>
<dbReference type="GO" id="GO:0051321">
    <property type="term" value="P:meiotic cell cycle"/>
    <property type="evidence" value="ECO:0007669"/>
    <property type="project" value="TreeGrafter"/>
</dbReference>
<evidence type="ECO:0008006" key="11">
    <source>
        <dbReference type="Google" id="ProtNLM"/>
    </source>
</evidence>
<comment type="caution">
    <text evidence="9">The sequence shown here is derived from an EMBL/GenBank/DDBJ whole genome shotgun (WGS) entry which is preliminary data.</text>
</comment>
<dbReference type="InterPro" id="IPR042241">
    <property type="entry name" value="GCP_C_sf"/>
</dbReference>
<dbReference type="GO" id="GO:0007020">
    <property type="term" value="P:microtubule nucleation"/>
    <property type="evidence" value="ECO:0007669"/>
    <property type="project" value="InterPro"/>
</dbReference>
<dbReference type="Gene3D" id="1.20.120.1900">
    <property type="entry name" value="Gamma-tubulin complex, C-terminal domain"/>
    <property type="match status" value="1"/>
</dbReference>
<feature type="region of interest" description="Disordered" evidence="6">
    <location>
        <begin position="125"/>
        <end position="146"/>
    </location>
</feature>
<dbReference type="AlphaFoldDB" id="A0AAN9VHA2"/>
<dbReference type="InterPro" id="IPR040457">
    <property type="entry name" value="GCP_C"/>
</dbReference>
<dbReference type="Pfam" id="PF04130">
    <property type="entry name" value="GCP_C_terminal"/>
    <property type="match status" value="1"/>
</dbReference>
<dbReference type="GO" id="GO:0000930">
    <property type="term" value="C:gamma-tubulin complex"/>
    <property type="evidence" value="ECO:0007669"/>
    <property type="project" value="TreeGrafter"/>
</dbReference>
<feature type="domain" description="Gamma tubulin complex component C-terminal" evidence="7">
    <location>
        <begin position="588"/>
        <end position="918"/>
    </location>
</feature>
<protein>
    <recommendedName>
        <fullName evidence="11">Gamma-tubulin complex component</fullName>
    </recommendedName>
</protein>
<comment type="similarity">
    <text evidence="2">Belongs to the TUBGCP family.</text>
</comment>
<evidence type="ECO:0000313" key="10">
    <source>
        <dbReference type="Proteomes" id="UP001378592"/>
    </source>
</evidence>
<name>A0AAN9VHA2_9ORTH</name>
<dbReference type="InterPro" id="IPR007259">
    <property type="entry name" value="GCP"/>
</dbReference>
<dbReference type="GO" id="GO:0043015">
    <property type="term" value="F:gamma-tubulin binding"/>
    <property type="evidence" value="ECO:0007669"/>
    <property type="project" value="InterPro"/>
</dbReference>
<dbReference type="GO" id="GO:0031122">
    <property type="term" value="P:cytoplasmic microtubule organization"/>
    <property type="evidence" value="ECO:0007669"/>
    <property type="project" value="TreeGrafter"/>
</dbReference>
<dbReference type="GO" id="GO:0000922">
    <property type="term" value="C:spindle pole"/>
    <property type="evidence" value="ECO:0007669"/>
    <property type="project" value="InterPro"/>
</dbReference>
<gene>
    <name evidence="9" type="ORF">R5R35_012500</name>
</gene>
<dbReference type="PANTHER" id="PTHR19302:SF14">
    <property type="entry name" value="GAMMA-TUBULIN COMPLEX COMPONENT 3"/>
    <property type="match status" value="1"/>
</dbReference>
<accession>A0AAN9VHA2</accession>
<keyword evidence="3" id="KW-0963">Cytoplasm</keyword>
<organism evidence="9 10">
    <name type="scientific">Gryllus longicercus</name>
    <dbReference type="NCBI Taxonomy" id="2509291"/>
    <lineage>
        <taxon>Eukaryota</taxon>
        <taxon>Metazoa</taxon>
        <taxon>Ecdysozoa</taxon>
        <taxon>Arthropoda</taxon>
        <taxon>Hexapoda</taxon>
        <taxon>Insecta</taxon>
        <taxon>Pterygota</taxon>
        <taxon>Neoptera</taxon>
        <taxon>Polyneoptera</taxon>
        <taxon>Orthoptera</taxon>
        <taxon>Ensifera</taxon>
        <taxon>Gryllidea</taxon>
        <taxon>Grylloidea</taxon>
        <taxon>Gryllidae</taxon>
        <taxon>Gryllinae</taxon>
        <taxon>Gryllus</taxon>
    </lineage>
</organism>
<dbReference type="GO" id="GO:0051011">
    <property type="term" value="F:microtubule minus-end binding"/>
    <property type="evidence" value="ECO:0007669"/>
    <property type="project" value="TreeGrafter"/>
</dbReference>
<evidence type="ECO:0000256" key="2">
    <source>
        <dbReference type="ARBA" id="ARBA00010337"/>
    </source>
</evidence>
<evidence type="ECO:0000256" key="3">
    <source>
        <dbReference type="ARBA" id="ARBA00022490"/>
    </source>
</evidence>
<reference evidence="9 10" key="1">
    <citation type="submission" date="2024-03" db="EMBL/GenBank/DDBJ databases">
        <title>The genome assembly and annotation of the cricket Gryllus longicercus Weissman &amp; Gray.</title>
        <authorList>
            <person name="Szrajer S."/>
            <person name="Gray D."/>
            <person name="Ylla G."/>
        </authorList>
    </citation>
    <scope>NUCLEOTIDE SEQUENCE [LARGE SCALE GENOMIC DNA]</scope>
    <source>
        <strain evidence="9">DAG 2021-001</strain>
        <tissue evidence="9">Whole body minus gut</tissue>
    </source>
</reference>
<comment type="subcellular location">
    <subcellularLocation>
        <location evidence="1">Cytoplasm</location>
        <location evidence="1">Cytoskeleton</location>
    </subcellularLocation>
</comment>
<sequence>MPPKRSNPTKKLLFDLVKRLTKSENDQAVISVYVRFAEQLKQYSERSTFECSETYLAEKIKKTLQLSESSHLVSRFEELHRRLQCGEFLKKREAVLFFLLCLGSSQKEQSRSSSTVNITNLSHNATLPQPITSSPQTNDPVSSTLPTLQVTPSALETWRPGGSEMSVSSALRSYVGNVLHTSSDKKSSKMHSTYTSTIASTVLPDPLSYGCRAGQGDSKGGLGTSLHMQSSEAGSGLLMTEANGESVPTEGRNALFPAPSMKSSASERVVLQDLIFSFQGIPGTLLKLDPVSLGFKLDPRFSVSRPIRRVVLRLAELGWLHNRLRRFCEEAESSRSLGLMEKSLVCALREELTEYYRLVAVLQAQALQQQQLLPSADSPLSEEPFHGSAGSGGLTLRSLGVWALEPTERLRCLVAIAETSKNRKGGALASAVHSFLQSGDPVERRTARHLLAAVCKPLYLMLSRWVVDGELEDPYGEFFIAADPQVTGERLWYDKYRVQSDLVPSFVPMAEANKILATGKSINFLREVCQDQTPIHGRDMLRQALDAANVEALFTSDRDGDLGQVMEMAYQEVSRRVLDVLSGPHKFLENLHALRRYLLLGQGDFIRHLMEIINPELCKPASHLYGHNLSGILETAIRATNAQFEDPEILQRLDVRLLELNAGDIGWDVFTLDYHFSGPISTIFVPNASSYLMLFSTLWRAKRSEYVLTGSWKRQTTAMRMLRKLPELAPVLQRTHLLTAEMIHLVQQMQYYMLFEVLECSWHEMLGKLGQAESLDDILKAHMQFLDKTKAGALLDNESKRLAARLRVVHSLVLSLEKIETDLHNHALQELAARNAHENTIEARGDAGEFGTDTAEKQAYEKARADFKKKYVRDVLTKLTILATDYQEQVKNFLLELADHPNNNLQLLSFRLDFNDHYKRREPRLVAPYTYQHRRLSEMGHRVSLTGAASPALNWMTSPVSK</sequence>
<dbReference type="Proteomes" id="UP001378592">
    <property type="component" value="Unassembled WGS sequence"/>
</dbReference>
<evidence type="ECO:0000256" key="5">
    <source>
        <dbReference type="ARBA" id="ARBA00023212"/>
    </source>
</evidence>
<feature type="domain" description="Gamma tubulin complex component protein N-terminal" evidence="8">
    <location>
        <begin position="271"/>
        <end position="581"/>
    </location>
</feature>
<evidence type="ECO:0000259" key="7">
    <source>
        <dbReference type="Pfam" id="PF04130"/>
    </source>
</evidence>
<evidence type="ECO:0000256" key="4">
    <source>
        <dbReference type="ARBA" id="ARBA00022701"/>
    </source>
</evidence>
<evidence type="ECO:0000259" key="8">
    <source>
        <dbReference type="Pfam" id="PF17681"/>
    </source>
</evidence>
<keyword evidence="10" id="KW-1185">Reference proteome</keyword>
<dbReference type="GO" id="GO:0005874">
    <property type="term" value="C:microtubule"/>
    <property type="evidence" value="ECO:0007669"/>
    <property type="project" value="UniProtKB-KW"/>
</dbReference>
<dbReference type="Pfam" id="PF17681">
    <property type="entry name" value="GCP_N_terminal"/>
    <property type="match status" value="1"/>
</dbReference>
<evidence type="ECO:0000256" key="1">
    <source>
        <dbReference type="ARBA" id="ARBA00004245"/>
    </source>
</evidence>
<proteinExistence type="inferred from homology"/>
<dbReference type="EMBL" id="JAZDUA010000193">
    <property type="protein sequence ID" value="KAK7864865.1"/>
    <property type="molecule type" value="Genomic_DNA"/>
</dbReference>
<evidence type="ECO:0000313" key="9">
    <source>
        <dbReference type="EMBL" id="KAK7864865.1"/>
    </source>
</evidence>
<dbReference type="InterPro" id="IPR041470">
    <property type="entry name" value="GCP_N"/>
</dbReference>